<protein>
    <submittedName>
        <fullName evidence="3">Uncharacterized protein</fullName>
    </submittedName>
</protein>
<dbReference type="Proteomes" id="UP001497516">
    <property type="component" value="Chromosome 3"/>
</dbReference>
<name>A0AAV2DL87_9ROSI</name>
<accession>A0AAV2DL87</accession>
<evidence type="ECO:0000256" key="2">
    <source>
        <dbReference type="ARBA" id="ARBA00023306"/>
    </source>
</evidence>
<dbReference type="AlphaFoldDB" id="A0AAV2DL87"/>
<dbReference type="PANTHER" id="PTHR33142:SF13">
    <property type="entry name" value="CYCLIN-DEPENDENT PROTEIN KINASE INHIBITOR SMR1"/>
    <property type="match status" value="1"/>
</dbReference>
<dbReference type="InterPro" id="IPR040389">
    <property type="entry name" value="SMR"/>
</dbReference>
<evidence type="ECO:0000256" key="1">
    <source>
        <dbReference type="ARBA" id="ARBA00023013"/>
    </source>
</evidence>
<evidence type="ECO:0000313" key="4">
    <source>
        <dbReference type="Proteomes" id="UP001497516"/>
    </source>
</evidence>
<dbReference type="EMBL" id="OZ034816">
    <property type="protein sequence ID" value="CAL1374147.1"/>
    <property type="molecule type" value="Genomic_DNA"/>
</dbReference>
<gene>
    <name evidence="3" type="ORF">LTRI10_LOCUS16031</name>
</gene>
<keyword evidence="4" id="KW-1185">Reference proteome</keyword>
<dbReference type="PANTHER" id="PTHR33142">
    <property type="entry name" value="CYCLIN-DEPENDENT PROTEIN KINASE INHIBITOR SMR13"/>
    <property type="match status" value="1"/>
</dbReference>
<keyword evidence="1" id="KW-0649">Protein kinase inhibitor</keyword>
<dbReference type="GO" id="GO:0032875">
    <property type="term" value="P:regulation of DNA endoreduplication"/>
    <property type="evidence" value="ECO:0007669"/>
    <property type="project" value="InterPro"/>
</dbReference>
<reference evidence="3 4" key="1">
    <citation type="submission" date="2024-04" db="EMBL/GenBank/DDBJ databases">
        <authorList>
            <person name="Fracassetti M."/>
        </authorList>
    </citation>
    <scope>NUCLEOTIDE SEQUENCE [LARGE SCALE GENOMIC DNA]</scope>
</reference>
<proteinExistence type="predicted"/>
<dbReference type="GO" id="GO:0004860">
    <property type="term" value="F:protein kinase inhibitor activity"/>
    <property type="evidence" value="ECO:0007669"/>
    <property type="project" value="UniProtKB-KW"/>
</dbReference>
<keyword evidence="2" id="KW-0131">Cell cycle</keyword>
<organism evidence="3 4">
    <name type="scientific">Linum trigynum</name>
    <dbReference type="NCBI Taxonomy" id="586398"/>
    <lineage>
        <taxon>Eukaryota</taxon>
        <taxon>Viridiplantae</taxon>
        <taxon>Streptophyta</taxon>
        <taxon>Embryophyta</taxon>
        <taxon>Tracheophyta</taxon>
        <taxon>Spermatophyta</taxon>
        <taxon>Magnoliopsida</taxon>
        <taxon>eudicotyledons</taxon>
        <taxon>Gunneridae</taxon>
        <taxon>Pentapetalae</taxon>
        <taxon>rosids</taxon>
        <taxon>fabids</taxon>
        <taxon>Malpighiales</taxon>
        <taxon>Linaceae</taxon>
        <taxon>Linum</taxon>
    </lineage>
</organism>
<sequence length="126" mass="14105">MSADLDSRPSLPKIRIGIINLNDSPQPCSSSGGENHNSDRVVEKEITINSSSEECRTPKSAESKIPAILSCPPAPRKPKSRPISCKRKLGLEFEFFDVLHREELESFFRTGFQLAKRIRCPDLIIP</sequence>
<evidence type="ECO:0000313" key="3">
    <source>
        <dbReference type="EMBL" id="CAL1374147.1"/>
    </source>
</evidence>